<dbReference type="RefSeq" id="WP_085630782.1">
    <property type="nucleotide sequence ID" value="NZ_JAFBWU010000003.1"/>
</dbReference>
<dbReference type="SUPFAM" id="SSF54427">
    <property type="entry name" value="NTF2-like"/>
    <property type="match status" value="1"/>
</dbReference>
<evidence type="ECO:0000313" key="2">
    <source>
        <dbReference type="EMBL" id="MBM2411732.1"/>
    </source>
</evidence>
<gene>
    <name evidence="2" type="ORF">JQX41_05425</name>
    <name evidence="3" type="ORF">JQX48_05430</name>
</gene>
<evidence type="ECO:0000259" key="1">
    <source>
        <dbReference type="Pfam" id="PF12680"/>
    </source>
</evidence>
<dbReference type="GeneID" id="62641816"/>
<dbReference type="Pfam" id="PF12680">
    <property type="entry name" value="SnoaL_2"/>
    <property type="match status" value="1"/>
</dbReference>
<dbReference type="Proteomes" id="UP000755667">
    <property type="component" value="Unassembled WGS sequence"/>
</dbReference>
<dbReference type="EMBL" id="JAFBXF010000003">
    <property type="protein sequence ID" value="MBM2416400.1"/>
    <property type="molecule type" value="Genomic_DNA"/>
</dbReference>
<organism evidence="2 4">
    <name type="scientific">Marivita cryptomonadis</name>
    <dbReference type="NCBI Taxonomy" id="505252"/>
    <lineage>
        <taxon>Bacteria</taxon>
        <taxon>Pseudomonadati</taxon>
        <taxon>Pseudomonadota</taxon>
        <taxon>Alphaproteobacteria</taxon>
        <taxon>Rhodobacterales</taxon>
        <taxon>Roseobacteraceae</taxon>
        <taxon>Marivita</taxon>
    </lineage>
</organism>
<comment type="caution">
    <text evidence="2">The sequence shown here is derived from an EMBL/GenBank/DDBJ whole genome shotgun (WGS) entry which is preliminary data.</text>
</comment>
<evidence type="ECO:0000313" key="3">
    <source>
        <dbReference type="EMBL" id="MBM2416400.1"/>
    </source>
</evidence>
<dbReference type="Proteomes" id="UP000809440">
    <property type="component" value="Unassembled WGS sequence"/>
</dbReference>
<evidence type="ECO:0000313" key="5">
    <source>
        <dbReference type="Proteomes" id="UP000809440"/>
    </source>
</evidence>
<protein>
    <submittedName>
        <fullName evidence="2">Nuclear transport factor 2 family protein</fullName>
    </submittedName>
</protein>
<proteinExistence type="predicted"/>
<dbReference type="InterPro" id="IPR037401">
    <property type="entry name" value="SnoaL-like"/>
</dbReference>
<evidence type="ECO:0000313" key="4">
    <source>
        <dbReference type="Proteomes" id="UP000755667"/>
    </source>
</evidence>
<sequence length="122" mass="13332">MDSLTQVLKAYGDAWCEADADKRRALLGIAWADDGLYQDPGSEARGRDSLHAHIGRVHAQFPGARIELTSGVDAHHDRIRFAWRMVMTDGTVPVQGVDFGRVGVDGRLTEIIGYFGAQPPEA</sequence>
<keyword evidence="5" id="KW-1185">Reference proteome</keyword>
<name>A0A9Q2S444_9RHOB</name>
<feature type="domain" description="SnoaL-like" evidence="1">
    <location>
        <begin position="17"/>
        <end position="111"/>
    </location>
</feature>
<dbReference type="InterPro" id="IPR032710">
    <property type="entry name" value="NTF2-like_dom_sf"/>
</dbReference>
<dbReference type="Gene3D" id="3.10.450.50">
    <property type="match status" value="1"/>
</dbReference>
<dbReference type="OrthoDB" id="9808719at2"/>
<accession>A0A9Q2S444</accession>
<dbReference type="AlphaFoldDB" id="A0A9Q2S444"/>
<dbReference type="EMBL" id="JAFBXE010000003">
    <property type="protein sequence ID" value="MBM2411732.1"/>
    <property type="molecule type" value="Genomic_DNA"/>
</dbReference>
<reference evidence="2 5" key="1">
    <citation type="submission" date="2021-01" db="EMBL/GenBank/DDBJ databases">
        <title>Diatom-associated Roseobacters Show Island Model of Population Structure.</title>
        <authorList>
            <person name="Qu L."/>
            <person name="Feng X."/>
            <person name="Chen Y."/>
            <person name="Li L."/>
            <person name="Wang X."/>
            <person name="Hu Z."/>
            <person name="Wang H."/>
            <person name="Luo H."/>
        </authorList>
    </citation>
    <scope>NUCLEOTIDE SEQUENCE</scope>
    <source>
        <strain evidence="3 5">CC28-63</strain>
        <strain evidence="2">CC28-69</strain>
    </source>
</reference>